<dbReference type="EMBL" id="JAAOYO010000004">
    <property type="protein sequence ID" value="NII42299.1"/>
    <property type="molecule type" value="Genomic_DNA"/>
</dbReference>
<proteinExistence type="predicted"/>
<name>A0ABX0TBC4_9MICO</name>
<accession>A0ABX0TBC4</accession>
<keyword evidence="2" id="KW-1185">Reference proteome</keyword>
<comment type="caution">
    <text evidence="1">The sequence shown here is derived from an EMBL/GenBank/DDBJ whole genome shotgun (WGS) entry which is preliminary data.</text>
</comment>
<evidence type="ECO:0000313" key="1">
    <source>
        <dbReference type="EMBL" id="NII42299.1"/>
    </source>
</evidence>
<sequence length="136" mass="15298">MPYQVPASKASIKQNQFEFKMPAGKVADVAAAKKADPALFEEFEAARKKWEAHVAQFEKADTRTYSIPKMQFLRPNLVDKIDPEAPKVDVVRDLLEHYHPGFWDRFDDMSQALGFFEAWQAASGTELGESSASTDS</sequence>
<reference evidence="1 2" key="1">
    <citation type="submission" date="2020-03" db="EMBL/GenBank/DDBJ databases">
        <title>Above-ground endophytic microbial communities from plants in different locations in the United States.</title>
        <authorList>
            <person name="Frank C."/>
        </authorList>
    </citation>
    <scope>NUCLEOTIDE SEQUENCE [LARGE SCALE GENOMIC DNA]</scope>
    <source>
        <strain evidence="1 2">WW7</strain>
    </source>
</reference>
<evidence type="ECO:0000313" key="2">
    <source>
        <dbReference type="Proteomes" id="UP001318300"/>
    </source>
</evidence>
<dbReference type="RefSeq" id="WP_166781274.1">
    <property type="nucleotide sequence ID" value="NZ_JAAOYO010000004.1"/>
</dbReference>
<protein>
    <submittedName>
        <fullName evidence="1">Uncharacterized protein</fullName>
    </submittedName>
</protein>
<gene>
    <name evidence="1" type="ORF">E9228_002957</name>
</gene>
<organism evidence="1 2">
    <name type="scientific">Curtobacterium salicis</name>
    <dbReference type="NCBI Taxonomy" id="1779862"/>
    <lineage>
        <taxon>Bacteria</taxon>
        <taxon>Bacillati</taxon>
        <taxon>Actinomycetota</taxon>
        <taxon>Actinomycetes</taxon>
        <taxon>Micrococcales</taxon>
        <taxon>Microbacteriaceae</taxon>
        <taxon>Curtobacterium</taxon>
    </lineage>
</organism>
<dbReference type="Proteomes" id="UP001318300">
    <property type="component" value="Unassembled WGS sequence"/>
</dbReference>